<dbReference type="EnsemblPlants" id="ONIVA06G24140.4">
    <property type="protein sequence ID" value="ONIVA06G24140.4"/>
    <property type="gene ID" value="ONIVA06G24140"/>
</dbReference>
<dbReference type="Proteomes" id="UP000006591">
    <property type="component" value="Chromosome 6"/>
</dbReference>
<evidence type="ECO:0000313" key="1">
    <source>
        <dbReference type="EnsemblPlants" id="ONIVA06G24140.4"/>
    </source>
</evidence>
<dbReference type="AlphaFoldDB" id="A0A0E0HT86"/>
<keyword evidence="2" id="KW-1185">Reference proteome</keyword>
<dbReference type="Gramene" id="ONIVA06G24140.4">
    <property type="protein sequence ID" value="ONIVA06G24140.4"/>
    <property type="gene ID" value="ONIVA06G24140"/>
</dbReference>
<reference evidence="1" key="2">
    <citation type="submission" date="2018-04" db="EMBL/GenBank/DDBJ databases">
        <title>OnivRS2 (Oryza nivara Reference Sequence Version 2).</title>
        <authorList>
            <person name="Zhang J."/>
            <person name="Kudrna D."/>
            <person name="Lee S."/>
            <person name="Talag J."/>
            <person name="Rajasekar S."/>
            <person name="Welchert J."/>
            <person name="Hsing Y.-I."/>
            <person name="Wing R.A."/>
        </authorList>
    </citation>
    <scope>NUCLEOTIDE SEQUENCE [LARGE SCALE GENOMIC DNA]</scope>
    <source>
        <strain evidence="1">SL10</strain>
    </source>
</reference>
<dbReference type="HOGENOM" id="CLU_2516525_0_0_1"/>
<proteinExistence type="predicted"/>
<protein>
    <submittedName>
        <fullName evidence="1">Uncharacterized protein</fullName>
    </submittedName>
</protein>
<organism evidence="1">
    <name type="scientific">Oryza nivara</name>
    <name type="common">Indian wild rice</name>
    <name type="synonym">Oryza sativa f. spontanea</name>
    <dbReference type="NCBI Taxonomy" id="4536"/>
    <lineage>
        <taxon>Eukaryota</taxon>
        <taxon>Viridiplantae</taxon>
        <taxon>Streptophyta</taxon>
        <taxon>Embryophyta</taxon>
        <taxon>Tracheophyta</taxon>
        <taxon>Spermatophyta</taxon>
        <taxon>Magnoliopsida</taxon>
        <taxon>Liliopsida</taxon>
        <taxon>Poales</taxon>
        <taxon>Poaceae</taxon>
        <taxon>BOP clade</taxon>
        <taxon>Oryzoideae</taxon>
        <taxon>Oryzeae</taxon>
        <taxon>Oryzinae</taxon>
        <taxon>Oryza</taxon>
    </lineage>
</organism>
<accession>A0A0E0HT86</accession>
<name>A0A0E0HT86_ORYNI</name>
<reference evidence="1" key="1">
    <citation type="submission" date="2015-04" db="UniProtKB">
        <authorList>
            <consortium name="EnsemblPlants"/>
        </authorList>
    </citation>
    <scope>IDENTIFICATION</scope>
    <source>
        <strain evidence="1">SL10</strain>
    </source>
</reference>
<evidence type="ECO:0000313" key="2">
    <source>
        <dbReference type="Proteomes" id="UP000006591"/>
    </source>
</evidence>
<sequence length="85" mass="9297">MNLTLLNALPCLAHMANVHFFPGTNTEAWTVCTTPEMDLMGVRNQEQLACNNCPNQAANHPSIHGASARKAHTALQQQKNLLFSP</sequence>